<dbReference type="OrthoDB" id="17296at2157"/>
<dbReference type="Proteomes" id="UP000007813">
    <property type="component" value="Unassembled WGS sequence"/>
</dbReference>
<evidence type="ECO:0000313" key="2">
    <source>
        <dbReference type="Proteomes" id="UP000007813"/>
    </source>
</evidence>
<proteinExistence type="predicted"/>
<reference evidence="1 2" key="1">
    <citation type="journal article" date="2012" name="J. Bacteriol.">
        <title>Draft Genome Sequence of the Extremely Halophilic Archaeon Halogranum salarium B-1T.</title>
        <authorList>
            <person name="Kim K.K."/>
            <person name="Lee K.C."/>
            <person name="Lee J.S."/>
        </authorList>
    </citation>
    <scope>NUCLEOTIDE SEQUENCE [LARGE SCALE GENOMIC DNA]</scope>
    <source>
        <strain evidence="1 2">B-1</strain>
    </source>
</reference>
<accession>J3JHI6</accession>
<comment type="caution">
    <text evidence="1">The sequence shown here is derived from an EMBL/GenBank/DDBJ whole genome shotgun (WGS) entry which is preliminary data.</text>
</comment>
<dbReference type="PANTHER" id="PTHR37460">
    <property type="entry name" value="ENDONUCLEASE III"/>
    <property type="match status" value="1"/>
</dbReference>
<evidence type="ECO:0008006" key="3">
    <source>
        <dbReference type="Google" id="ProtNLM"/>
    </source>
</evidence>
<dbReference type="PANTHER" id="PTHR37460:SF1">
    <property type="entry name" value="ENDONUCLEASE III"/>
    <property type="match status" value="1"/>
</dbReference>
<sequence>MSNYGSEPGTYTLVAELPETTRLDVGALGRVELPAGGYAYTGSAFGPGGLSRVERHRRVAAGEHDVRHWHIDSLLGHPSVSITSVVVTRETDIECVVASALESGPVDGFGSSDCTCLSHLSFRPSVEELEADVRDAHRRNR</sequence>
<organism evidence="1 2">
    <name type="scientific">Halogranum salarium B-1</name>
    <dbReference type="NCBI Taxonomy" id="1210908"/>
    <lineage>
        <taxon>Archaea</taxon>
        <taxon>Methanobacteriati</taxon>
        <taxon>Methanobacteriota</taxon>
        <taxon>Stenosarchaea group</taxon>
        <taxon>Halobacteria</taxon>
        <taxon>Halobacteriales</taxon>
        <taxon>Haloferacaceae</taxon>
    </lineage>
</organism>
<dbReference type="InterPro" id="IPR002837">
    <property type="entry name" value="DUF123"/>
</dbReference>
<dbReference type="RefSeq" id="WP_009365414.1">
    <property type="nucleotide sequence ID" value="NZ_ALJD01000002.1"/>
</dbReference>
<dbReference type="AlphaFoldDB" id="J3JHI6"/>
<evidence type="ECO:0000313" key="1">
    <source>
        <dbReference type="EMBL" id="EJN61029.1"/>
    </source>
</evidence>
<dbReference type="PATRIC" id="fig|1210908.3.peg.66"/>
<gene>
    <name evidence="1" type="ORF">HSB1_00700</name>
</gene>
<dbReference type="Pfam" id="PF01986">
    <property type="entry name" value="DUF123"/>
    <property type="match status" value="1"/>
</dbReference>
<name>J3JHI6_9EURY</name>
<protein>
    <recommendedName>
        <fullName evidence="3">GIY-YIG domain-containing protein</fullName>
    </recommendedName>
</protein>
<dbReference type="CDD" id="cd10441">
    <property type="entry name" value="GIY-YIG_COG1833"/>
    <property type="match status" value="1"/>
</dbReference>
<dbReference type="EMBL" id="ALJD01000002">
    <property type="protein sequence ID" value="EJN61029.1"/>
    <property type="molecule type" value="Genomic_DNA"/>
</dbReference>
<dbReference type="eggNOG" id="arCOG00463">
    <property type="taxonomic scope" value="Archaea"/>
</dbReference>